<dbReference type="AlphaFoldDB" id="A0A3A2ZU62"/>
<dbReference type="EMBL" id="MVGC01000016">
    <property type="protein sequence ID" value="RJE26709.1"/>
    <property type="molecule type" value="Genomic_DNA"/>
</dbReference>
<comment type="caution">
    <text evidence="3">The sequence shown here is derived from an EMBL/GenBank/DDBJ whole genome shotgun (WGS) entry which is preliminary data.</text>
</comment>
<evidence type="ECO:0000256" key="2">
    <source>
        <dbReference type="SAM" id="Phobius"/>
    </source>
</evidence>
<keyword evidence="4" id="KW-1185">Reference proteome</keyword>
<evidence type="ECO:0000313" key="4">
    <source>
        <dbReference type="Proteomes" id="UP000266188"/>
    </source>
</evidence>
<feature type="region of interest" description="Disordered" evidence="1">
    <location>
        <begin position="1"/>
        <end position="21"/>
    </location>
</feature>
<dbReference type="PANTHER" id="PTHR36978">
    <property type="entry name" value="P-LOOP CONTAINING NUCLEOTIDE TRIPHOSPHATE HYDROLASE"/>
    <property type="match status" value="1"/>
</dbReference>
<evidence type="ECO:0008006" key="5">
    <source>
        <dbReference type="Google" id="ProtNLM"/>
    </source>
</evidence>
<evidence type="ECO:0000313" key="3">
    <source>
        <dbReference type="EMBL" id="RJE26709.1"/>
    </source>
</evidence>
<dbReference type="SUPFAM" id="SSF52540">
    <property type="entry name" value="P-loop containing nucleoside triphosphate hydrolases"/>
    <property type="match status" value="1"/>
</dbReference>
<dbReference type="STRING" id="2070753.A0A3A2ZU62"/>
<dbReference type="InterPro" id="IPR027417">
    <property type="entry name" value="P-loop_NTPase"/>
</dbReference>
<dbReference type="InterPro" id="IPR040632">
    <property type="entry name" value="Sulfotransfer_4"/>
</dbReference>
<dbReference type="PANTHER" id="PTHR36978:SF8">
    <property type="entry name" value="NAD DEPENDENT EPIMERASE_DEHYDRATASE"/>
    <property type="match status" value="1"/>
</dbReference>
<protein>
    <recommendedName>
        <fullName evidence="5">P-loop containing nucleoside triphosphate hydrolase protein</fullName>
    </recommendedName>
</protein>
<reference evidence="4" key="1">
    <citation type="submission" date="2017-02" db="EMBL/GenBank/DDBJ databases">
        <authorList>
            <person name="Tafer H."/>
            <person name="Lopandic K."/>
        </authorList>
    </citation>
    <scope>NUCLEOTIDE SEQUENCE [LARGE SCALE GENOMIC DNA]</scope>
    <source>
        <strain evidence="4">CBS 366.77</strain>
    </source>
</reference>
<sequence length="236" mass="27166">MDNIKDKLYSLPKPPPRTRTKPLQVICVGPPRSATESLGLALHKLGLPTYHGWDIIFEENPGYIQEWAHLARRKWKGDPDGDVQITTAEFDALIGHVEAVVDICASFFAAELIQAYPEAKIILNTRKDLDAWHQSATKTIVHEIEDRVFLRTLRLFNAHFFWCWEMFIVNGFAGKTPPDEPFPKTNDPMEFKKRVERLVKRQFVNAIRNMLLLLGSFVFLFYVTVTATGLRVKDRE</sequence>
<keyword evidence="2" id="KW-1133">Transmembrane helix</keyword>
<dbReference type="OrthoDB" id="408152at2759"/>
<gene>
    <name evidence="3" type="ORF">PHISCL_00940</name>
</gene>
<dbReference type="Gene3D" id="3.40.50.300">
    <property type="entry name" value="P-loop containing nucleotide triphosphate hydrolases"/>
    <property type="match status" value="2"/>
</dbReference>
<name>A0A3A2ZU62_9EURO</name>
<dbReference type="Proteomes" id="UP000266188">
    <property type="component" value="Unassembled WGS sequence"/>
</dbReference>
<proteinExistence type="predicted"/>
<keyword evidence="2" id="KW-0812">Transmembrane</keyword>
<organism evidence="3 4">
    <name type="scientific">Aspergillus sclerotialis</name>
    <dbReference type="NCBI Taxonomy" id="2070753"/>
    <lineage>
        <taxon>Eukaryota</taxon>
        <taxon>Fungi</taxon>
        <taxon>Dikarya</taxon>
        <taxon>Ascomycota</taxon>
        <taxon>Pezizomycotina</taxon>
        <taxon>Eurotiomycetes</taxon>
        <taxon>Eurotiomycetidae</taxon>
        <taxon>Eurotiales</taxon>
        <taxon>Aspergillaceae</taxon>
        <taxon>Aspergillus</taxon>
        <taxon>Aspergillus subgen. Polypaecilum</taxon>
    </lineage>
</organism>
<evidence type="ECO:0000256" key="1">
    <source>
        <dbReference type="SAM" id="MobiDB-lite"/>
    </source>
</evidence>
<accession>A0A3A2ZU62</accession>
<dbReference type="Pfam" id="PF17784">
    <property type="entry name" value="Sulfotransfer_4"/>
    <property type="match status" value="1"/>
</dbReference>
<feature type="transmembrane region" description="Helical" evidence="2">
    <location>
        <begin position="210"/>
        <end position="230"/>
    </location>
</feature>
<keyword evidence="2" id="KW-0472">Membrane</keyword>